<evidence type="ECO:0000259" key="4">
    <source>
        <dbReference type="PROSITE" id="PS01124"/>
    </source>
</evidence>
<keyword evidence="2" id="KW-0238">DNA-binding</keyword>
<evidence type="ECO:0000313" key="5">
    <source>
        <dbReference type="EMBL" id="RTE52327.1"/>
    </source>
</evidence>
<dbReference type="InterPro" id="IPR046532">
    <property type="entry name" value="DUF6597"/>
</dbReference>
<dbReference type="Gene3D" id="1.10.10.60">
    <property type="entry name" value="Homeodomain-like"/>
    <property type="match status" value="1"/>
</dbReference>
<sequence>MGIQIKEYMPRESLKPFVELFWEGSFNINATTPMSMQMIPNGCVELIIHLNDLHCDLENSNSWSQTPDYMIIGLITQPREVRFQNFVRVFAIRFKPEGIYNIFGIPSALLLEHYHDMSMVLGSGFQEFCHRLKEHINVVSMIQQTENYLLKNLQDRKIELNYVNRAAQLIRNTKGVKIKDLSNKLLISQRKLQREFKDILGISPKHYLRLVRINEVLRLINDNHFINLTHIAYHCGYFDQAHFIKDFKNITGQKPSIFMKDSEHFISRPGLTHYGD</sequence>
<dbReference type="InterPro" id="IPR009057">
    <property type="entry name" value="Homeodomain-like_sf"/>
</dbReference>
<dbReference type="Pfam" id="PF20240">
    <property type="entry name" value="DUF6597"/>
    <property type="match status" value="1"/>
</dbReference>
<evidence type="ECO:0000256" key="2">
    <source>
        <dbReference type="ARBA" id="ARBA00023125"/>
    </source>
</evidence>
<dbReference type="Proteomes" id="UP000267585">
    <property type="component" value="Unassembled WGS sequence"/>
</dbReference>
<dbReference type="SMART" id="SM00342">
    <property type="entry name" value="HTH_ARAC"/>
    <property type="match status" value="1"/>
</dbReference>
<evidence type="ECO:0000256" key="1">
    <source>
        <dbReference type="ARBA" id="ARBA00023015"/>
    </source>
</evidence>
<reference evidence="5 6" key="1">
    <citation type="submission" date="2018-11" db="EMBL/GenBank/DDBJ databases">
        <title>Arenibacter aquaticus sp.nov., a marine bacterium isolated from surface seawater in the South China Sea.</title>
        <authorList>
            <person name="Guo J."/>
            <person name="Sun J."/>
        </authorList>
    </citation>
    <scope>NUCLEOTIDE SEQUENCE [LARGE SCALE GENOMIC DNA]</scope>
    <source>
        <strain evidence="5 6">GUO666</strain>
    </source>
</reference>
<dbReference type="GO" id="GO:0043565">
    <property type="term" value="F:sequence-specific DNA binding"/>
    <property type="evidence" value="ECO:0007669"/>
    <property type="project" value="InterPro"/>
</dbReference>
<keyword evidence="1" id="KW-0805">Transcription regulation</keyword>
<keyword evidence="3" id="KW-0804">Transcription</keyword>
<comment type="caution">
    <text evidence="5">The sequence shown here is derived from an EMBL/GenBank/DDBJ whole genome shotgun (WGS) entry which is preliminary data.</text>
</comment>
<dbReference type="GO" id="GO:0003700">
    <property type="term" value="F:DNA-binding transcription factor activity"/>
    <property type="evidence" value="ECO:0007669"/>
    <property type="project" value="InterPro"/>
</dbReference>
<proteinExistence type="predicted"/>
<accession>A0A3S0BV57</accession>
<evidence type="ECO:0000313" key="6">
    <source>
        <dbReference type="Proteomes" id="UP000267585"/>
    </source>
</evidence>
<protein>
    <submittedName>
        <fullName evidence="5">Helix-turn-helix domain-containing protein</fullName>
    </submittedName>
</protein>
<dbReference type="InterPro" id="IPR050204">
    <property type="entry name" value="AraC_XylS_family_regulators"/>
</dbReference>
<dbReference type="Pfam" id="PF12833">
    <property type="entry name" value="HTH_18"/>
    <property type="match status" value="1"/>
</dbReference>
<organism evidence="5 6">
    <name type="scientific">Arenibacter aquaticus</name>
    <dbReference type="NCBI Taxonomy" id="2489054"/>
    <lineage>
        <taxon>Bacteria</taxon>
        <taxon>Pseudomonadati</taxon>
        <taxon>Bacteroidota</taxon>
        <taxon>Flavobacteriia</taxon>
        <taxon>Flavobacteriales</taxon>
        <taxon>Flavobacteriaceae</taxon>
        <taxon>Arenibacter</taxon>
    </lineage>
</organism>
<gene>
    <name evidence="5" type="ORF">EHW67_19300</name>
</gene>
<dbReference type="AlphaFoldDB" id="A0A3S0BV57"/>
<dbReference type="InterPro" id="IPR018060">
    <property type="entry name" value="HTH_AraC"/>
</dbReference>
<feature type="domain" description="HTH araC/xylS-type" evidence="4">
    <location>
        <begin position="143"/>
        <end position="261"/>
    </location>
</feature>
<dbReference type="PANTHER" id="PTHR46796">
    <property type="entry name" value="HTH-TYPE TRANSCRIPTIONAL ACTIVATOR RHAS-RELATED"/>
    <property type="match status" value="1"/>
</dbReference>
<evidence type="ECO:0000256" key="3">
    <source>
        <dbReference type="ARBA" id="ARBA00023163"/>
    </source>
</evidence>
<keyword evidence="6" id="KW-1185">Reference proteome</keyword>
<dbReference type="SUPFAM" id="SSF46689">
    <property type="entry name" value="Homeodomain-like"/>
    <property type="match status" value="1"/>
</dbReference>
<dbReference type="PANTHER" id="PTHR46796:SF13">
    <property type="entry name" value="HTH-TYPE TRANSCRIPTIONAL ACTIVATOR RHAS"/>
    <property type="match status" value="1"/>
</dbReference>
<dbReference type="EMBL" id="RQPJ01000021">
    <property type="protein sequence ID" value="RTE52327.1"/>
    <property type="molecule type" value="Genomic_DNA"/>
</dbReference>
<dbReference type="PROSITE" id="PS01124">
    <property type="entry name" value="HTH_ARAC_FAMILY_2"/>
    <property type="match status" value="1"/>
</dbReference>
<name>A0A3S0BV57_9FLAO</name>